<accession>A0ABT9Y694</accession>
<keyword evidence="2" id="KW-1185">Reference proteome</keyword>
<dbReference type="Proteomes" id="UP001239167">
    <property type="component" value="Unassembled WGS sequence"/>
</dbReference>
<dbReference type="EMBL" id="JAUSUE010000005">
    <property type="protein sequence ID" value="MDQ0203332.1"/>
    <property type="molecule type" value="Genomic_DNA"/>
</dbReference>
<dbReference type="RefSeq" id="WP_196604160.1">
    <property type="nucleotide sequence ID" value="NZ_CP116940.1"/>
</dbReference>
<dbReference type="Gene3D" id="3.40.109.40">
    <property type="match status" value="1"/>
</dbReference>
<proteinExistence type="predicted"/>
<evidence type="ECO:0008006" key="3">
    <source>
        <dbReference type="Google" id="ProtNLM"/>
    </source>
</evidence>
<evidence type="ECO:0000313" key="2">
    <source>
        <dbReference type="Proteomes" id="UP001239167"/>
    </source>
</evidence>
<dbReference type="InterPro" id="IPR037010">
    <property type="entry name" value="VitB12-dep_Met_synth_activ_sf"/>
</dbReference>
<protein>
    <recommendedName>
        <fullName evidence="3">AdoMet activation domain-containing protein</fullName>
    </recommendedName>
</protein>
<comment type="caution">
    <text evidence="1">The sequence shown here is derived from an EMBL/GenBank/DDBJ whole genome shotgun (WGS) entry which is preliminary data.</text>
</comment>
<organism evidence="1 2">
    <name type="scientific">Pectinatus haikarae</name>
    <dbReference type="NCBI Taxonomy" id="349096"/>
    <lineage>
        <taxon>Bacteria</taxon>
        <taxon>Bacillati</taxon>
        <taxon>Bacillota</taxon>
        <taxon>Negativicutes</taxon>
        <taxon>Selenomonadales</taxon>
        <taxon>Selenomonadaceae</taxon>
        <taxon>Pectinatus</taxon>
    </lineage>
</organism>
<gene>
    <name evidence="1" type="ORF">J2S01_001048</name>
</gene>
<dbReference type="SUPFAM" id="SSF56507">
    <property type="entry name" value="Methionine synthase activation domain-like"/>
    <property type="match status" value="1"/>
</dbReference>
<reference evidence="1 2" key="1">
    <citation type="submission" date="2023-07" db="EMBL/GenBank/DDBJ databases">
        <title>Genomic Encyclopedia of Type Strains, Phase IV (KMG-IV): sequencing the most valuable type-strain genomes for metagenomic binning, comparative biology and taxonomic classification.</title>
        <authorList>
            <person name="Goeker M."/>
        </authorList>
    </citation>
    <scope>NUCLEOTIDE SEQUENCE [LARGE SCALE GENOMIC DNA]</scope>
    <source>
        <strain evidence="1 2">DSM 16980</strain>
    </source>
</reference>
<name>A0ABT9Y694_9FIRM</name>
<sequence>MPIYNPPLRTVDIKETRRYAGLSAADFSEQAIIAACNEMVYLAEPRGSWEMYNYDNIKGIVSASVPFRLQGSKILKHLSHSEKVILLSVTAGSNIETAIEKNFHEGSYTHGLLLDAAATAAVEQVADGLEKNIDISIKPLGYKRIWRFSPGYGDWDISCQPHMLRLTNASAIGIEYTSSMMLTPRKSVTAIIGLVPETDPFTPQRPSCATCPQKNCSSRIQ</sequence>
<evidence type="ECO:0000313" key="1">
    <source>
        <dbReference type="EMBL" id="MDQ0203332.1"/>
    </source>
</evidence>